<keyword evidence="4" id="KW-1185">Reference proteome</keyword>
<gene>
    <name evidence="3" type="ORF">HUJ06_008464</name>
</gene>
<evidence type="ECO:0000256" key="2">
    <source>
        <dbReference type="SAM" id="MobiDB-lite"/>
    </source>
</evidence>
<organism evidence="3 4">
    <name type="scientific">Nelumbo nucifera</name>
    <name type="common">Sacred lotus</name>
    <dbReference type="NCBI Taxonomy" id="4432"/>
    <lineage>
        <taxon>Eukaryota</taxon>
        <taxon>Viridiplantae</taxon>
        <taxon>Streptophyta</taxon>
        <taxon>Embryophyta</taxon>
        <taxon>Tracheophyta</taxon>
        <taxon>Spermatophyta</taxon>
        <taxon>Magnoliopsida</taxon>
        <taxon>Proteales</taxon>
        <taxon>Nelumbonaceae</taxon>
        <taxon>Nelumbo</taxon>
    </lineage>
</organism>
<dbReference type="PANTHER" id="PTHR45670">
    <property type="entry name" value="E3 UBIQUITIN-PROTEIN LIGASE TRIP12"/>
    <property type="match status" value="1"/>
</dbReference>
<dbReference type="GO" id="GO:0061630">
    <property type="term" value="F:ubiquitin protein ligase activity"/>
    <property type="evidence" value="ECO:0007669"/>
    <property type="project" value="InterPro"/>
</dbReference>
<sequence length="240" mass="25730">MGKLKASGPRLADLSANTEEHLIGVISEMLAELSKGDGVSTFEFIGSGVVAALLNYFSCVTFFKERISEANLPRFRQQALKRFKSFISFALPAGVNEGNGTPMTVLVQKLQNSLSSLERFPVVPSHSSRSSSGSARLSSGLRALAQPFKLRLCRAQGDKSLRDYSSNIVLIDPLASLAAVEEFLWPRVQRGEPAQKPLASSGNSEPGTTLAGAGASSPSPSTPSSTRRHSTIIGDYWRCI</sequence>
<keyword evidence="1" id="KW-0808">Transferase</keyword>
<evidence type="ECO:0000256" key="1">
    <source>
        <dbReference type="ARBA" id="ARBA00022679"/>
    </source>
</evidence>
<evidence type="ECO:0000313" key="3">
    <source>
        <dbReference type="EMBL" id="DAD37823.1"/>
    </source>
</evidence>
<dbReference type="GO" id="GO:0006511">
    <property type="term" value="P:ubiquitin-dependent protein catabolic process"/>
    <property type="evidence" value="ECO:0007669"/>
    <property type="project" value="InterPro"/>
</dbReference>
<protein>
    <submittedName>
        <fullName evidence="3">Uncharacterized protein</fullName>
    </submittedName>
</protein>
<reference evidence="3 4" key="1">
    <citation type="journal article" date="2020" name="Mol. Biol. Evol.">
        <title>Distinct Expression and Methylation Patterns for Genes with Different Fates following a Single Whole-Genome Duplication in Flowering Plants.</title>
        <authorList>
            <person name="Shi T."/>
            <person name="Rahmani R.S."/>
            <person name="Gugger P.F."/>
            <person name="Wang M."/>
            <person name="Li H."/>
            <person name="Zhang Y."/>
            <person name="Li Z."/>
            <person name="Wang Q."/>
            <person name="Van de Peer Y."/>
            <person name="Marchal K."/>
            <person name="Chen J."/>
        </authorList>
    </citation>
    <scope>NUCLEOTIDE SEQUENCE [LARGE SCALE GENOMIC DNA]</scope>
    <source>
        <tissue evidence="3">Leaf</tissue>
    </source>
</reference>
<evidence type="ECO:0000313" key="4">
    <source>
        <dbReference type="Proteomes" id="UP000607653"/>
    </source>
</evidence>
<dbReference type="InterPro" id="IPR045322">
    <property type="entry name" value="HECTD1/TRIP12-like"/>
</dbReference>
<dbReference type="PANTHER" id="PTHR45670:SF1">
    <property type="entry name" value="E3 UBIQUITIN-PROTEIN LIGASE HECTD1"/>
    <property type="match status" value="1"/>
</dbReference>
<proteinExistence type="predicted"/>
<accession>A0A822Z011</accession>
<comment type="caution">
    <text evidence="3">The sequence shown here is derived from an EMBL/GenBank/DDBJ whole genome shotgun (WGS) entry which is preliminary data.</text>
</comment>
<dbReference type="AlphaFoldDB" id="A0A822Z011"/>
<dbReference type="EMBL" id="DUZY01000004">
    <property type="protein sequence ID" value="DAD37823.1"/>
    <property type="molecule type" value="Genomic_DNA"/>
</dbReference>
<feature type="region of interest" description="Disordered" evidence="2">
    <location>
        <begin position="193"/>
        <end position="229"/>
    </location>
</feature>
<name>A0A822Z011_NELNU</name>
<dbReference type="Proteomes" id="UP000607653">
    <property type="component" value="Unassembled WGS sequence"/>
</dbReference>
<feature type="compositionally biased region" description="Low complexity" evidence="2">
    <location>
        <begin position="206"/>
        <end position="225"/>
    </location>
</feature>